<dbReference type="InterPro" id="IPR016181">
    <property type="entry name" value="Acyl_CoA_acyltransferase"/>
</dbReference>
<gene>
    <name evidence="2" type="ORF">CTB96_06810</name>
</gene>
<dbReference type="EMBL" id="QHLY01000007">
    <property type="protein sequence ID" value="PXA70941.1"/>
    <property type="molecule type" value="Genomic_DNA"/>
</dbReference>
<dbReference type="Proteomes" id="UP000246722">
    <property type="component" value="Unassembled WGS sequence"/>
</dbReference>
<evidence type="ECO:0000259" key="1">
    <source>
        <dbReference type="PROSITE" id="PS51186"/>
    </source>
</evidence>
<name>A0A318A092_9MICO</name>
<reference evidence="2 3" key="1">
    <citation type="submission" date="2018-05" db="EMBL/GenBank/DDBJ databases">
        <title>Genetic diversity of glacier-inhabiting Cryobacterium bacteria in China and description of Cryobacterium mengkeensis sp. nov. and Arthrobacter glacialis sp. nov.</title>
        <authorList>
            <person name="Liu Q."/>
            <person name="Xin Y.-H."/>
        </authorList>
    </citation>
    <scope>NUCLEOTIDE SEQUENCE [LARGE SCALE GENOMIC DNA]</scope>
    <source>
        <strain evidence="2 3">SK-1</strain>
    </source>
</reference>
<comment type="caution">
    <text evidence="2">The sequence shown here is derived from an EMBL/GenBank/DDBJ whole genome shotgun (WGS) entry which is preliminary data.</text>
</comment>
<dbReference type="CDD" id="cd04301">
    <property type="entry name" value="NAT_SF"/>
    <property type="match status" value="1"/>
</dbReference>
<sequence length="146" mass="16070">MTPRDRGELIEFLRNVDLTLSGLDSPTVRLWIERDAESGAIVASTGFECSDDGSQVLIRSVAVDPTRRNRGTGVALAGFVLDRAAECGADQAWLFSRRSGEFWQRLGFTPATTEDLAEALPSTHQVRYFAGTGQLAREVAWSRPLR</sequence>
<dbReference type="Pfam" id="PF00583">
    <property type="entry name" value="Acetyltransf_1"/>
    <property type="match status" value="1"/>
</dbReference>
<evidence type="ECO:0000313" key="3">
    <source>
        <dbReference type="Proteomes" id="UP000246722"/>
    </source>
</evidence>
<protein>
    <submittedName>
        <fullName evidence="2">GNAT family N-acetyltransferase</fullName>
    </submittedName>
</protein>
<dbReference type="InterPro" id="IPR000182">
    <property type="entry name" value="GNAT_dom"/>
</dbReference>
<keyword evidence="3" id="KW-1185">Reference proteome</keyword>
<dbReference type="SUPFAM" id="SSF55729">
    <property type="entry name" value="Acyl-CoA N-acyltransferases (Nat)"/>
    <property type="match status" value="1"/>
</dbReference>
<dbReference type="OrthoDB" id="3429276at2"/>
<proteinExistence type="predicted"/>
<dbReference type="AlphaFoldDB" id="A0A318A092"/>
<keyword evidence="2" id="KW-0808">Transferase</keyword>
<dbReference type="GO" id="GO:0016747">
    <property type="term" value="F:acyltransferase activity, transferring groups other than amino-acyl groups"/>
    <property type="evidence" value="ECO:0007669"/>
    <property type="project" value="InterPro"/>
</dbReference>
<accession>A0A318A092</accession>
<evidence type="ECO:0000313" key="2">
    <source>
        <dbReference type="EMBL" id="PXA70941.1"/>
    </source>
</evidence>
<feature type="domain" description="N-acetyltransferase" evidence="1">
    <location>
        <begin position="1"/>
        <end position="127"/>
    </location>
</feature>
<dbReference type="PROSITE" id="PS51186">
    <property type="entry name" value="GNAT"/>
    <property type="match status" value="1"/>
</dbReference>
<organism evidence="2 3">
    <name type="scientific">Cryobacterium arcticum</name>
    <dbReference type="NCBI Taxonomy" id="670052"/>
    <lineage>
        <taxon>Bacteria</taxon>
        <taxon>Bacillati</taxon>
        <taxon>Actinomycetota</taxon>
        <taxon>Actinomycetes</taxon>
        <taxon>Micrococcales</taxon>
        <taxon>Microbacteriaceae</taxon>
        <taxon>Cryobacterium</taxon>
    </lineage>
</organism>
<dbReference type="Gene3D" id="3.40.630.30">
    <property type="match status" value="1"/>
</dbReference>